<gene>
    <name evidence="1" type="ORF">L6164_015415</name>
</gene>
<sequence length="335" mass="37432">MEVMIASLNTDFDFSGARTSPYLSAPSSPKRFGEYYLSAPTSPSRLSDFYRDFDYFSSSSIPFGWEEKPGTPRGASKSKVGDDDDGDDNDFAFFVSQESEKSSLSAEELFDGGKIKPLKPPPRLEAEGFASPKSPLLSPRQPRSPIAQGKKIIRDAFSPRKEKETDQRRGRDRNPAAVLSSSNSGRRATRSQSPYRVSRYMLEEERDAQQQSRKEESSSNSRPGALSNPSSSKSSRKWSLRDILLFRSASEGANKDPTRKYSVLYRKPEDSKNSSFKSIDSQSPGHGLRRKGRISAHELHYTMKKAESQDLKKKTFLPYKQGILGRLAGLGSLTR</sequence>
<evidence type="ECO:0000313" key="2">
    <source>
        <dbReference type="Proteomes" id="UP000828941"/>
    </source>
</evidence>
<dbReference type="Proteomes" id="UP000828941">
    <property type="component" value="Chromosome 6"/>
</dbReference>
<proteinExistence type="predicted"/>
<accession>A0ACB9NMG7</accession>
<protein>
    <submittedName>
        <fullName evidence="1">Uncharacterized protein</fullName>
    </submittedName>
</protein>
<evidence type="ECO:0000313" key="1">
    <source>
        <dbReference type="EMBL" id="KAI4336947.1"/>
    </source>
</evidence>
<reference evidence="1 2" key="1">
    <citation type="journal article" date="2022" name="DNA Res.">
        <title>Chromosomal-level genome assembly of the orchid tree Bauhinia variegata (Leguminosae; Cercidoideae) supports the allotetraploid origin hypothesis of Bauhinia.</title>
        <authorList>
            <person name="Zhong Y."/>
            <person name="Chen Y."/>
            <person name="Zheng D."/>
            <person name="Pang J."/>
            <person name="Liu Y."/>
            <person name="Luo S."/>
            <person name="Meng S."/>
            <person name="Qian L."/>
            <person name="Wei D."/>
            <person name="Dai S."/>
            <person name="Zhou R."/>
        </authorList>
    </citation>
    <scope>NUCLEOTIDE SEQUENCE [LARGE SCALE GENOMIC DNA]</scope>
    <source>
        <strain evidence="1">BV-YZ2020</strain>
    </source>
</reference>
<name>A0ACB9NMG7_BAUVA</name>
<comment type="caution">
    <text evidence="1">The sequence shown here is derived from an EMBL/GenBank/DDBJ whole genome shotgun (WGS) entry which is preliminary data.</text>
</comment>
<keyword evidence="2" id="KW-1185">Reference proteome</keyword>
<dbReference type="EMBL" id="CM039431">
    <property type="protein sequence ID" value="KAI4336947.1"/>
    <property type="molecule type" value="Genomic_DNA"/>
</dbReference>
<organism evidence="1 2">
    <name type="scientific">Bauhinia variegata</name>
    <name type="common">Purple orchid tree</name>
    <name type="synonym">Phanera variegata</name>
    <dbReference type="NCBI Taxonomy" id="167791"/>
    <lineage>
        <taxon>Eukaryota</taxon>
        <taxon>Viridiplantae</taxon>
        <taxon>Streptophyta</taxon>
        <taxon>Embryophyta</taxon>
        <taxon>Tracheophyta</taxon>
        <taxon>Spermatophyta</taxon>
        <taxon>Magnoliopsida</taxon>
        <taxon>eudicotyledons</taxon>
        <taxon>Gunneridae</taxon>
        <taxon>Pentapetalae</taxon>
        <taxon>rosids</taxon>
        <taxon>fabids</taxon>
        <taxon>Fabales</taxon>
        <taxon>Fabaceae</taxon>
        <taxon>Cercidoideae</taxon>
        <taxon>Cercideae</taxon>
        <taxon>Bauhiniinae</taxon>
        <taxon>Bauhinia</taxon>
    </lineage>
</organism>